<evidence type="ECO:0000313" key="2">
    <source>
        <dbReference type="Proteomes" id="UP001177160"/>
    </source>
</evidence>
<gene>
    <name evidence="1" type="ORF">N7548_01075</name>
</gene>
<accession>A0ABT2Y4M8</accession>
<organism evidence="1 2">
    <name type="scientific">Paracholeplasma manati</name>
    <dbReference type="NCBI Taxonomy" id="591373"/>
    <lineage>
        <taxon>Bacteria</taxon>
        <taxon>Bacillati</taxon>
        <taxon>Mycoplasmatota</taxon>
        <taxon>Mollicutes</taxon>
        <taxon>Acholeplasmatales</taxon>
        <taxon>Acholeplasmataceae</taxon>
        <taxon>Paracholeplasma</taxon>
    </lineage>
</organism>
<name>A0ABT2Y4M8_9MOLU</name>
<proteinExistence type="predicted"/>
<keyword evidence="2" id="KW-1185">Reference proteome</keyword>
<protein>
    <submittedName>
        <fullName evidence="1">Uncharacterized protein</fullName>
    </submittedName>
</protein>
<reference evidence="1" key="1">
    <citation type="submission" date="2022-09" db="EMBL/GenBank/DDBJ databases">
        <title>Novel Mycoplasma species identified in domestic and wild animals.</title>
        <authorList>
            <person name="Volokhov D.V."/>
            <person name="Furtak V.A."/>
            <person name="Zagorodnyaya T.A."/>
        </authorList>
    </citation>
    <scope>NUCLEOTIDE SEQUENCE</scope>
    <source>
        <strain evidence="1">Oakley</strain>
    </source>
</reference>
<dbReference type="Gene3D" id="2.40.128.20">
    <property type="match status" value="1"/>
</dbReference>
<dbReference type="InterPro" id="IPR012674">
    <property type="entry name" value="Calycin"/>
</dbReference>
<dbReference type="EMBL" id="JAOVQM010000001">
    <property type="protein sequence ID" value="MCV2231418.1"/>
    <property type="molecule type" value="Genomic_DNA"/>
</dbReference>
<sequence length="115" mass="13365">MILTITTDGQIESFQVDSTFEPGKITYQDPNTASLVTVYYNLNEVLIRRTGEVSFQESYIPHQRTMGYYRQEGILFKSIVETHDLIVTPDLIEIGYRHQIEGVTTEKIVQFRLFK</sequence>
<dbReference type="Proteomes" id="UP001177160">
    <property type="component" value="Unassembled WGS sequence"/>
</dbReference>
<comment type="caution">
    <text evidence="1">The sequence shown here is derived from an EMBL/GenBank/DDBJ whole genome shotgun (WGS) entry which is preliminary data.</text>
</comment>
<dbReference type="RefSeq" id="WP_263607530.1">
    <property type="nucleotide sequence ID" value="NZ_JAOVQM010000001.1"/>
</dbReference>
<evidence type="ECO:0000313" key="1">
    <source>
        <dbReference type="EMBL" id="MCV2231418.1"/>
    </source>
</evidence>